<evidence type="ECO:0000256" key="8">
    <source>
        <dbReference type="ARBA" id="ARBA00022679"/>
    </source>
</evidence>
<feature type="domain" description="Glycylpeptide N-tetradecanoyltransferase C-terminal" evidence="15">
    <location>
        <begin position="308"/>
        <end position="531"/>
    </location>
</feature>
<evidence type="ECO:0000256" key="11">
    <source>
        <dbReference type="RuleBase" id="RU000586"/>
    </source>
</evidence>
<comment type="caution">
    <text evidence="16">The sequence shown here is derived from an EMBL/GenBank/DDBJ whole genome shotgun (WGS) entry which is preliminary data.</text>
</comment>
<dbReference type="Proteomes" id="UP000698800">
    <property type="component" value="Unassembled WGS sequence"/>
</dbReference>
<keyword evidence="9 11" id="KW-0012">Acyltransferase</keyword>
<comment type="subunit">
    <text evidence="4">Monomer.</text>
</comment>
<dbReference type="EMBL" id="JAGHQL010000158">
    <property type="protein sequence ID" value="KAH0537184.1"/>
    <property type="molecule type" value="Genomic_DNA"/>
</dbReference>
<evidence type="ECO:0000259" key="15">
    <source>
        <dbReference type="Pfam" id="PF02799"/>
    </source>
</evidence>
<dbReference type="FunFam" id="3.40.630.170:FF:000003">
    <property type="entry name" value="Glycylpeptide N-tetradecanoyltransferase"/>
    <property type="match status" value="1"/>
</dbReference>
<dbReference type="Gene3D" id="3.40.630.30">
    <property type="match status" value="2"/>
</dbReference>
<dbReference type="OrthoDB" id="60315at2759"/>
<dbReference type="AlphaFoldDB" id="A0A9P8I4D5"/>
<dbReference type="Pfam" id="PF02799">
    <property type="entry name" value="NMT_C"/>
    <property type="match status" value="1"/>
</dbReference>
<dbReference type="SUPFAM" id="SSF55729">
    <property type="entry name" value="Acyl-CoA N-acyltransferases (Nat)"/>
    <property type="match status" value="2"/>
</dbReference>
<evidence type="ECO:0000256" key="6">
    <source>
        <dbReference type="ARBA" id="ARBA00022240"/>
    </source>
</evidence>
<dbReference type="PROSITE" id="PS00976">
    <property type="entry name" value="NMT_2"/>
    <property type="match status" value="1"/>
</dbReference>
<reference evidence="16" key="1">
    <citation type="submission" date="2021-03" db="EMBL/GenBank/DDBJ databases">
        <title>Comparative genomics and phylogenomic investigation of the class Geoglossomycetes provide insights into ecological specialization and systematics.</title>
        <authorList>
            <person name="Melie T."/>
            <person name="Pirro S."/>
            <person name="Miller A.N."/>
            <person name="Quandt A."/>
        </authorList>
    </citation>
    <scope>NUCLEOTIDE SEQUENCE</scope>
    <source>
        <strain evidence="16">GBOQ0MN5Z8</strain>
    </source>
</reference>
<comment type="subcellular location">
    <subcellularLocation>
        <location evidence="2">Cytoplasm</location>
    </subcellularLocation>
</comment>
<evidence type="ECO:0000256" key="2">
    <source>
        <dbReference type="ARBA" id="ARBA00004496"/>
    </source>
</evidence>
<name>A0A9P8I4D5_9PEZI</name>
<feature type="domain" description="Glycylpeptide N-tetradecanoyltransferase N-terminal" evidence="14">
    <location>
        <begin position="140"/>
        <end position="294"/>
    </location>
</feature>
<sequence length="533" mass="59705">MSEESKLGEPKSGGSGGEQTEAASGKAVAKGKSKKKRVKSSGKDASPVIGESSSESNKLPSPLMDSLLKSNPSLQSEVRGLGKEKAEDMLRRLNMSDLLTGMSIGGKNQKDMASYKFWQTQPVPRFDEQAQGEEGPIKMIDPEQVPKAPSALLEGFEWVTMDLTQTRQLEEVFELLTGHYVEDDEAMFRFNYSTSFLNWALKAPGWRKDWHIGVRASQSQKLVAFISGVPVQLRVRESVLNCSEINFLCIHKKLRSKRLAPVLIKEITRRCYILGIFQAIYTAGVVLPKPVSSCRYFHRSLDWLKLYEVGFSSLPARSTKPRQITKYQLPGNTATIGLRPIEHKDVEAVLDLLGRYLARFDMAPVFTKEEVDHWMLHKNAPGHEQVVWTYVIEDPESHKITDFFSFYCLESSVIGNKKHDVIRAAYLFYYASETAFPSKETESENDTRAALKLRLNALINDALILAKRLNFDVFNGLTLLDNGLFLEQQKFGPGDGQLHYYLYNYRTAPIAGGVDAKNSIDDKGGSGVGVVML</sequence>
<accession>A0A9P8I4D5</accession>
<evidence type="ECO:0000256" key="4">
    <source>
        <dbReference type="ARBA" id="ARBA00011245"/>
    </source>
</evidence>
<evidence type="ECO:0000313" key="17">
    <source>
        <dbReference type="Proteomes" id="UP000698800"/>
    </source>
</evidence>
<dbReference type="InterPro" id="IPR022678">
    <property type="entry name" value="NMT_CS"/>
</dbReference>
<proteinExistence type="inferred from homology"/>
<dbReference type="PROSITE" id="PS00975">
    <property type="entry name" value="NMT_1"/>
    <property type="match status" value="1"/>
</dbReference>
<dbReference type="FunFam" id="3.40.630.30:FF:000042">
    <property type="entry name" value="Glycylpeptide N-tetradecanoyltransferase"/>
    <property type="match status" value="1"/>
</dbReference>
<evidence type="ECO:0000256" key="9">
    <source>
        <dbReference type="ARBA" id="ARBA00023315"/>
    </source>
</evidence>
<dbReference type="EC" id="2.3.1.97" evidence="5 11"/>
<dbReference type="PANTHER" id="PTHR11377:SF5">
    <property type="entry name" value="GLYCYLPEPTIDE N-TETRADECANOYLTRANSFERASE"/>
    <property type="match status" value="1"/>
</dbReference>
<keyword evidence="17" id="KW-1185">Reference proteome</keyword>
<dbReference type="InterPro" id="IPR000903">
    <property type="entry name" value="NMT"/>
</dbReference>
<evidence type="ECO:0000256" key="7">
    <source>
        <dbReference type="ARBA" id="ARBA00022490"/>
    </source>
</evidence>
<evidence type="ECO:0000256" key="3">
    <source>
        <dbReference type="ARBA" id="ARBA00009469"/>
    </source>
</evidence>
<feature type="region of interest" description="Disordered" evidence="13">
    <location>
        <begin position="1"/>
        <end position="85"/>
    </location>
</feature>
<dbReference type="GO" id="GO:0004379">
    <property type="term" value="F:glycylpeptide N-tetradecanoyltransferase activity"/>
    <property type="evidence" value="ECO:0007669"/>
    <property type="project" value="UniProtKB-EC"/>
</dbReference>
<evidence type="ECO:0000313" key="16">
    <source>
        <dbReference type="EMBL" id="KAH0537184.1"/>
    </source>
</evidence>
<dbReference type="InterPro" id="IPR022677">
    <property type="entry name" value="NMT_C"/>
</dbReference>
<dbReference type="PANTHER" id="PTHR11377">
    <property type="entry name" value="N-MYRISTOYL TRANSFERASE"/>
    <property type="match status" value="1"/>
</dbReference>
<organism evidence="16 17">
    <name type="scientific">Glutinoglossum americanum</name>
    <dbReference type="NCBI Taxonomy" id="1670608"/>
    <lineage>
        <taxon>Eukaryota</taxon>
        <taxon>Fungi</taxon>
        <taxon>Dikarya</taxon>
        <taxon>Ascomycota</taxon>
        <taxon>Pezizomycotina</taxon>
        <taxon>Geoglossomycetes</taxon>
        <taxon>Geoglossales</taxon>
        <taxon>Geoglossaceae</taxon>
        <taxon>Glutinoglossum</taxon>
    </lineage>
</organism>
<dbReference type="InterPro" id="IPR022676">
    <property type="entry name" value="NMT_N"/>
</dbReference>
<dbReference type="GO" id="GO:0005737">
    <property type="term" value="C:cytoplasm"/>
    <property type="evidence" value="ECO:0007669"/>
    <property type="project" value="UniProtKB-SubCell"/>
</dbReference>
<evidence type="ECO:0000259" key="14">
    <source>
        <dbReference type="Pfam" id="PF01233"/>
    </source>
</evidence>
<comment type="similarity">
    <text evidence="3 12">Belongs to the NMT family.</text>
</comment>
<protein>
    <recommendedName>
        <fullName evidence="6 11">Glycylpeptide N-tetradecanoyltransferase</fullName>
        <ecNumber evidence="5 11">2.3.1.97</ecNumber>
    </recommendedName>
</protein>
<gene>
    <name evidence="16" type="primary">NMT1</name>
    <name evidence="16" type="ORF">FGG08_006009</name>
</gene>
<keyword evidence="7" id="KW-0963">Cytoplasm</keyword>
<comment type="function">
    <text evidence="1 11">Adds a myristoyl group to the N-terminal glycine residue of certain cellular proteins.</text>
</comment>
<dbReference type="Pfam" id="PF01233">
    <property type="entry name" value="NMT"/>
    <property type="match status" value="1"/>
</dbReference>
<evidence type="ECO:0000256" key="12">
    <source>
        <dbReference type="RuleBase" id="RU004178"/>
    </source>
</evidence>
<dbReference type="PIRSF" id="PIRSF015892">
    <property type="entry name" value="N-myristl_transf"/>
    <property type="match status" value="1"/>
</dbReference>
<dbReference type="InterPro" id="IPR016181">
    <property type="entry name" value="Acyl_CoA_acyltransferase"/>
</dbReference>
<evidence type="ECO:0000256" key="1">
    <source>
        <dbReference type="ARBA" id="ARBA00003900"/>
    </source>
</evidence>
<evidence type="ECO:0000256" key="13">
    <source>
        <dbReference type="SAM" id="MobiDB-lite"/>
    </source>
</evidence>
<evidence type="ECO:0000256" key="5">
    <source>
        <dbReference type="ARBA" id="ARBA00012923"/>
    </source>
</evidence>
<feature type="compositionally biased region" description="Basic residues" evidence="13">
    <location>
        <begin position="29"/>
        <end position="40"/>
    </location>
</feature>
<evidence type="ECO:0000256" key="10">
    <source>
        <dbReference type="ARBA" id="ARBA00048276"/>
    </source>
</evidence>
<keyword evidence="8 11" id="KW-0808">Transferase</keyword>
<dbReference type="FunFam" id="3.40.630.30:FF:000056">
    <property type="entry name" value="Glycylpeptide N-tetradecanoyltransferase"/>
    <property type="match status" value="1"/>
</dbReference>
<comment type="catalytic activity">
    <reaction evidence="10 11">
        <text>N-terminal glycyl-[protein] + tetradecanoyl-CoA = N-tetradecanoylglycyl-[protein] + CoA + H(+)</text>
        <dbReference type="Rhea" id="RHEA:15521"/>
        <dbReference type="Rhea" id="RHEA-COMP:12666"/>
        <dbReference type="Rhea" id="RHEA-COMP:12667"/>
        <dbReference type="ChEBI" id="CHEBI:15378"/>
        <dbReference type="ChEBI" id="CHEBI:57287"/>
        <dbReference type="ChEBI" id="CHEBI:57385"/>
        <dbReference type="ChEBI" id="CHEBI:64723"/>
        <dbReference type="ChEBI" id="CHEBI:133050"/>
        <dbReference type="EC" id="2.3.1.97"/>
    </reaction>
</comment>